<dbReference type="HOGENOM" id="CLU_1949965_0_0_1"/>
<dbReference type="EMBL" id="KI296695">
    <property type="protein sequence ID" value="ESA01163.1"/>
    <property type="molecule type" value="Genomic_DNA"/>
</dbReference>
<protein>
    <submittedName>
        <fullName evidence="1">Uncharacterized protein</fullName>
    </submittedName>
</protein>
<evidence type="ECO:0000313" key="1">
    <source>
        <dbReference type="EMBL" id="ESA01163.1"/>
    </source>
</evidence>
<dbReference type="AlphaFoldDB" id="U9T4A9"/>
<name>U9T4A9_RHIID</name>
<proteinExistence type="predicted"/>
<dbReference type="VEuPathDB" id="FungiDB:RhiirFUN_022599"/>
<reference evidence="1" key="1">
    <citation type="submission" date="2013-07" db="EMBL/GenBank/DDBJ databases">
        <title>The genome of an arbuscular mycorrhizal fungus provides insights into the evolution of the oldest plant symbiosis.</title>
        <authorList>
            <consortium name="DOE Joint Genome Institute"/>
            <person name="Tisserant E."/>
            <person name="Malbreil M."/>
            <person name="Kuo A."/>
            <person name="Kohler A."/>
            <person name="Symeonidi A."/>
            <person name="Balestrini R."/>
            <person name="Charron P."/>
            <person name="Duensing N."/>
            <person name="Frei-dit-Frey N."/>
            <person name="Gianinazzi-Pearson V."/>
            <person name="Gilbert B."/>
            <person name="Handa Y."/>
            <person name="Hijri M."/>
            <person name="Kaul R."/>
            <person name="Kawaguchi M."/>
            <person name="Krajinski F."/>
            <person name="Lammers P."/>
            <person name="Lapierre D."/>
            <person name="Masclaux F.G."/>
            <person name="Murat C."/>
            <person name="Morin E."/>
            <person name="Ndikumana S."/>
            <person name="Pagni M."/>
            <person name="Petitpierre D."/>
            <person name="Requena N."/>
            <person name="Rosikiewicz P."/>
            <person name="Riley R."/>
            <person name="Saito K."/>
            <person name="San Clemente H."/>
            <person name="Shapiro H."/>
            <person name="van Tuinen D."/>
            <person name="Becard G."/>
            <person name="Bonfante P."/>
            <person name="Paszkowski U."/>
            <person name="Shachar-Hill Y."/>
            <person name="Young J.P."/>
            <person name="Sanders I.R."/>
            <person name="Henrissat B."/>
            <person name="Rensing S.A."/>
            <person name="Grigoriev I.V."/>
            <person name="Corradi N."/>
            <person name="Roux C."/>
            <person name="Martin F."/>
        </authorList>
    </citation>
    <scope>NUCLEOTIDE SEQUENCE</scope>
    <source>
        <strain evidence="1">DAOM 197198</strain>
    </source>
</reference>
<dbReference type="STRING" id="747089.U9T4A9"/>
<organism evidence="1">
    <name type="scientific">Rhizophagus irregularis (strain DAOM 181602 / DAOM 197198 / MUCL 43194)</name>
    <name type="common">Arbuscular mycorrhizal fungus</name>
    <name type="synonym">Glomus intraradices</name>
    <dbReference type="NCBI Taxonomy" id="747089"/>
    <lineage>
        <taxon>Eukaryota</taxon>
        <taxon>Fungi</taxon>
        <taxon>Fungi incertae sedis</taxon>
        <taxon>Mucoromycota</taxon>
        <taxon>Glomeromycotina</taxon>
        <taxon>Glomeromycetes</taxon>
        <taxon>Glomerales</taxon>
        <taxon>Glomeraceae</taxon>
        <taxon>Rhizophagus</taxon>
    </lineage>
</organism>
<sequence length="129" mass="14915">MTLNCNYQLNFITYNKFLEKLDEKNKLNEEIEINTSTLVVFLEEIKTDYKSCGLQFHTALDKFAKHYHASKLKSVPCLYSFLYDISQNVDPTCVKSGAMIYVQVKSVKWHKKIGLSNTKQVNGKENLNP</sequence>
<gene>
    <name evidence="1" type="ORF">GLOINDRAFT_7803</name>
</gene>
<accession>U9T4A9</accession>